<dbReference type="SUPFAM" id="SSF46785">
    <property type="entry name" value="Winged helix' DNA-binding domain"/>
    <property type="match status" value="1"/>
</dbReference>
<evidence type="ECO:0000256" key="2">
    <source>
        <dbReference type="ARBA" id="ARBA00023015"/>
    </source>
</evidence>
<dbReference type="EMBL" id="JACRTA010000002">
    <property type="protein sequence ID" value="MBC8568503.1"/>
    <property type="molecule type" value="Genomic_DNA"/>
</dbReference>
<gene>
    <name evidence="6" type="ORF">H8692_07025</name>
</gene>
<name>A0A926I9T8_9FIRM</name>
<evidence type="ECO:0000256" key="3">
    <source>
        <dbReference type="ARBA" id="ARBA00023125"/>
    </source>
</evidence>
<evidence type="ECO:0000259" key="5">
    <source>
        <dbReference type="PROSITE" id="PS50931"/>
    </source>
</evidence>
<dbReference type="Gene3D" id="3.40.190.10">
    <property type="entry name" value="Periplasmic binding protein-like II"/>
    <property type="match status" value="2"/>
</dbReference>
<dbReference type="Gene3D" id="1.10.10.10">
    <property type="entry name" value="Winged helix-like DNA-binding domain superfamily/Winged helix DNA-binding domain"/>
    <property type="match status" value="1"/>
</dbReference>
<comment type="caution">
    <text evidence="6">The sequence shown here is derived from an EMBL/GenBank/DDBJ whole genome shotgun (WGS) entry which is preliminary data.</text>
</comment>
<keyword evidence="3" id="KW-0238">DNA-binding</keyword>
<evidence type="ECO:0000256" key="4">
    <source>
        <dbReference type="ARBA" id="ARBA00023163"/>
    </source>
</evidence>
<keyword evidence="7" id="KW-1185">Reference proteome</keyword>
<dbReference type="InterPro" id="IPR036388">
    <property type="entry name" value="WH-like_DNA-bd_sf"/>
</dbReference>
<dbReference type="GO" id="GO:0032993">
    <property type="term" value="C:protein-DNA complex"/>
    <property type="evidence" value="ECO:0007669"/>
    <property type="project" value="TreeGrafter"/>
</dbReference>
<dbReference type="InterPro" id="IPR036390">
    <property type="entry name" value="WH_DNA-bd_sf"/>
</dbReference>
<feature type="domain" description="HTH lysR-type" evidence="5">
    <location>
        <begin position="1"/>
        <end position="55"/>
    </location>
</feature>
<dbReference type="PRINTS" id="PR00039">
    <property type="entry name" value="HTHLYSR"/>
</dbReference>
<comment type="similarity">
    <text evidence="1">Belongs to the LysR transcriptional regulatory family.</text>
</comment>
<dbReference type="AlphaFoldDB" id="A0A926I9T8"/>
<dbReference type="InterPro" id="IPR000847">
    <property type="entry name" value="LysR_HTH_N"/>
</dbReference>
<dbReference type="GO" id="GO:0003700">
    <property type="term" value="F:DNA-binding transcription factor activity"/>
    <property type="evidence" value="ECO:0007669"/>
    <property type="project" value="InterPro"/>
</dbReference>
<dbReference type="PROSITE" id="PS50931">
    <property type="entry name" value="HTH_LYSR"/>
    <property type="match status" value="1"/>
</dbReference>
<dbReference type="PANTHER" id="PTHR30346">
    <property type="entry name" value="TRANSCRIPTIONAL DUAL REGULATOR HCAR-RELATED"/>
    <property type="match status" value="1"/>
</dbReference>
<dbReference type="GO" id="GO:0003677">
    <property type="term" value="F:DNA binding"/>
    <property type="evidence" value="ECO:0007669"/>
    <property type="project" value="UniProtKB-KW"/>
</dbReference>
<dbReference type="Pfam" id="PF03466">
    <property type="entry name" value="LysR_substrate"/>
    <property type="match status" value="1"/>
</dbReference>
<dbReference type="InterPro" id="IPR005119">
    <property type="entry name" value="LysR_subst-bd"/>
</dbReference>
<evidence type="ECO:0000313" key="6">
    <source>
        <dbReference type="EMBL" id="MBC8568503.1"/>
    </source>
</evidence>
<accession>A0A926I9T8</accession>
<dbReference type="CDD" id="cd05466">
    <property type="entry name" value="PBP2_LTTR_substrate"/>
    <property type="match status" value="1"/>
</dbReference>
<dbReference type="RefSeq" id="WP_187525322.1">
    <property type="nucleotide sequence ID" value="NZ_JACRTA010000002.1"/>
</dbReference>
<dbReference type="Pfam" id="PF00126">
    <property type="entry name" value="HTH_1"/>
    <property type="match status" value="1"/>
</dbReference>
<organism evidence="6 7">
    <name type="scientific">Lentihominibacter hominis</name>
    <dbReference type="NCBI Taxonomy" id="2763645"/>
    <lineage>
        <taxon>Bacteria</taxon>
        <taxon>Bacillati</taxon>
        <taxon>Bacillota</taxon>
        <taxon>Clostridia</taxon>
        <taxon>Peptostreptococcales</taxon>
        <taxon>Anaerovoracaceae</taxon>
        <taxon>Lentihominibacter</taxon>
    </lineage>
</organism>
<reference evidence="6" key="1">
    <citation type="submission" date="2020-08" db="EMBL/GenBank/DDBJ databases">
        <title>Genome public.</title>
        <authorList>
            <person name="Liu C."/>
            <person name="Sun Q."/>
        </authorList>
    </citation>
    <scope>NUCLEOTIDE SEQUENCE</scope>
    <source>
        <strain evidence="6">NSJ-24</strain>
    </source>
</reference>
<protein>
    <submittedName>
        <fullName evidence="6">LysR family transcriptional regulator</fullName>
    </submittedName>
</protein>
<sequence>MQVNQEIFLYVAEELSISKAAKRAFVSQQCVSDHINRLEKNYGVKLFTRKPFALTEAGISLMNSLQKIKVIESSTNETIRQHATGERGRFTVGIGASRAQIILPEIMPLYNSLFPKVEVLFLNNDTMILEDNLRKGYVDLFLGVNPPYKKDLSYIHVCDDNLCICISEGLLNQSFPEIKKELLKGVSNLKVFEHVPFIKSYSTSVVNRLLQDCMDAHHVELLFPYQISDTATQIALCAKGLGAIVSSDMLLSHISSHNRICRKNELIHVIPIYSFAKPLRLEIVSMLDAEKPLYILEFEKLLINTLLQKIKKH</sequence>
<keyword evidence="2" id="KW-0805">Transcription regulation</keyword>
<dbReference type="SUPFAM" id="SSF53850">
    <property type="entry name" value="Periplasmic binding protein-like II"/>
    <property type="match status" value="1"/>
</dbReference>
<dbReference type="PANTHER" id="PTHR30346:SF0">
    <property type="entry name" value="HCA OPERON TRANSCRIPTIONAL ACTIVATOR HCAR"/>
    <property type="match status" value="1"/>
</dbReference>
<keyword evidence="4" id="KW-0804">Transcription</keyword>
<dbReference type="Proteomes" id="UP000610862">
    <property type="component" value="Unassembled WGS sequence"/>
</dbReference>
<evidence type="ECO:0000313" key="7">
    <source>
        <dbReference type="Proteomes" id="UP000610862"/>
    </source>
</evidence>
<evidence type="ECO:0000256" key="1">
    <source>
        <dbReference type="ARBA" id="ARBA00009437"/>
    </source>
</evidence>
<proteinExistence type="inferred from homology"/>